<protein>
    <submittedName>
        <fullName evidence="1">Uncharacterized protein</fullName>
    </submittedName>
</protein>
<organism evidence="1 2">
    <name type="scientific">Carya illinoinensis</name>
    <name type="common">Pecan</name>
    <dbReference type="NCBI Taxonomy" id="32201"/>
    <lineage>
        <taxon>Eukaryota</taxon>
        <taxon>Viridiplantae</taxon>
        <taxon>Streptophyta</taxon>
        <taxon>Embryophyta</taxon>
        <taxon>Tracheophyta</taxon>
        <taxon>Spermatophyta</taxon>
        <taxon>Magnoliopsida</taxon>
        <taxon>eudicotyledons</taxon>
        <taxon>Gunneridae</taxon>
        <taxon>Pentapetalae</taxon>
        <taxon>rosids</taxon>
        <taxon>fabids</taxon>
        <taxon>Fagales</taxon>
        <taxon>Juglandaceae</taxon>
        <taxon>Carya</taxon>
    </lineage>
</organism>
<name>A0A922AP30_CARIL</name>
<dbReference type="EMBL" id="CM031837">
    <property type="protein sequence ID" value="KAG6681264.1"/>
    <property type="molecule type" value="Genomic_DNA"/>
</dbReference>
<evidence type="ECO:0000313" key="1">
    <source>
        <dbReference type="EMBL" id="KAG6681264.1"/>
    </source>
</evidence>
<dbReference type="AlphaFoldDB" id="A0A922AP30"/>
<gene>
    <name evidence="1" type="ORF">I3842_13G083800</name>
</gene>
<dbReference type="Proteomes" id="UP000811246">
    <property type="component" value="Chromosome 13"/>
</dbReference>
<comment type="caution">
    <text evidence="1">The sequence shown here is derived from an EMBL/GenBank/DDBJ whole genome shotgun (WGS) entry which is preliminary data.</text>
</comment>
<evidence type="ECO:0000313" key="2">
    <source>
        <dbReference type="Proteomes" id="UP000811246"/>
    </source>
</evidence>
<accession>A0A922AP30</accession>
<reference evidence="1" key="1">
    <citation type="submission" date="2021-01" db="EMBL/GenBank/DDBJ databases">
        <authorList>
            <person name="Lovell J.T."/>
            <person name="Bentley N."/>
            <person name="Bhattarai G."/>
            <person name="Jenkins J.W."/>
            <person name="Sreedasyam A."/>
            <person name="Alarcon Y."/>
            <person name="Bock C."/>
            <person name="Boston L."/>
            <person name="Carlson J."/>
            <person name="Cervantes K."/>
            <person name="Clermont K."/>
            <person name="Krom N."/>
            <person name="Kubenka K."/>
            <person name="Mamidi S."/>
            <person name="Mattison C."/>
            <person name="Monteros M."/>
            <person name="Pisani C."/>
            <person name="Plott C."/>
            <person name="Rajasekar S."/>
            <person name="Rhein H.S."/>
            <person name="Rohla C."/>
            <person name="Song M."/>
            <person name="Hilaire R.S."/>
            <person name="Shu S."/>
            <person name="Wells L."/>
            <person name="Wang X."/>
            <person name="Webber J."/>
            <person name="Heerema R.J."/>
            <person name="Klein P."/>
            <person name="Conner P."/>
            <person name="Grauke L."/>
            <person name="Grimwood J."/>
            <person name="Schmutz J."/>
            <person name="Randall J.J."/>
        </authorList>
    </citation>
    <scope>NUCLEOTIDE SEQUENCE</scope>
    <source>
        <tissue evidence="1">Leaf</tissue>
    </source>
</reference>
<sequence length="104" mass="11895">MKLPSLYVWFLHLHFGNGNSENPVFHRSLNLIHLCILWLPEPPQELATAALHPVPGVVSHSVVFNFSLHFLLLEPREIRLEHVGFWVSFQSTRELTKAGFSLAN</sequence>
<proteinExistence type="predicted"/>